<evidence type="ECO:0000313" key="4">
    <source>
        <dbReference type="Proteomes" id="UP001279734"/>
    </source>
</evidence>
<feature type="domain" description="HMA" evidence="2">
    <location>
        <begin position="17"/>
        <end position="82"/>
    </location>
</feature>
<evidence type="ECO:0000313" key="3">
    <source>
        <dbReference type="EMBL" id="GMG98773.1"/>
    </source>
</evidence>
<feature type="region of interest" description="Disordered" evidence="1">
    <location>
        <begin position="87"/>
        <end position="121"/>
    </location>
</feature>
<dbReference type="GO" id="GO:0046872">
    <property type="term" value="F:metal ion binding"/>
    <property type="evidence" value="ECO:0007669"/>
    <property type="project" value="InterPro"/>
</dbReference>
<dbReference type="AlphaFoldDB" id="A0AAD3RWC5"/>
<comment type="caution">
    <text evidence="3">The sequence shown here is derived from an EMBL/GenBank/DDBJ whole genome shotgun (WGS) entry which is preliminary data.</text>
</comment>
<dbReference type="Proteomes" id="UP001279734">
    <property type="component" value="Unassembled WGS sequence"/>
</dbReference>
<evidence type="ECO:0000259" key="2">
    <source>
        <dbReference type="PROSITE" id="PS50846"/>
    </source>
</evidence>
<dbReference type="SUPFAM" id="SSF55008">
    <property type="entry name" value="HMA, heavy metal-associated domain"/>
    <property type="match status" value="2"/>
</dbReference>
<dbReference type="InterPro" id="IPR044594">
    <property type="entry name" value="HIPP01/3/5/6"/>
</dbReference>
<proteinExistence type="predicted"/>
<sequence>MGEKGNEKVEDKREEKSITAVLKVDLHCEGCTSRIKKMIRALNGVETVKAEAENRLTVVGNVDPVKLREILEKKTKKKFELVSPLPKKAKDGVSAGGQKKNDDGGKAEEKRQQLGNNNTKEPPVTTVVLKVAWHCQGCIRKIHKAVYSYNGVHTMSIDKENNLVTVKGTMDSKALVLCLKEKLRRPIEIVPEKKDKDKEKERGKNKDNEKGGDKTNCSGDGGEKECGGSATKNGKVEANKFEYFVSGAGYGYRDANSGYVVDLFHACQLFSDENANGCVIM</sequence>
<feature type="region of interest" description="Disordered" evidence="1">
    <location>
        <begin position="190"/>
        <end position="229"/>
    </location>
</feature>
<dbReference type="InterPro" id="IPR036163">
    <property type="entry name" value="HMA_dom_sf"/>
</dbReference>
<dbReference type="Gene3D" id="3.30.70.100">
    <property type="match status" value="2"/>
</dbReference>
<dbReference type="EMBL" id="BSYO01000001">
    <property type="protein sequence ID" value="GMG98773.1"/>
    <property type="molecule type" value="Genomic_DNA"/>
</dbReference>
<gene>
    <name evidence="3" type="ORF">Nepgr_000613</name>
</gene>
<reference evidence="3" key="1">
    <citation type="submission" date="2023-05" db="EMBL/GenBank/DDBJ databases">
        <title>Nepenthes gracilis genome sequencing.</title>
        <authorList>
            <person name="Fukushima K."/>
        </authorList>
    </citation>
    <scope>NUCLEOTIDE SEQUENCE</scope>
    <source>
        <strain evidence="3">SING2019-196</strain>
    </source>
</reference>
<keyword evidence="4" id="KW-1185">Reference proteome</keyword>
<evidence type="ECO:0000256" key="1">
    <source>
        <dbReference type="SAM" id="MobiDB-lite"/>
    </source>
</evidence>
<feature type="compositionally biased region" description="Basic and acidic residues" evidence="1">
    <location>
        <begin position="99"/>
        <end position="112"/>
    </location>
</feature>
<dbReference type="PANTHER" id="PTHR46413:SF1">
    <property type="entry name" value="HEAVY METAL-ASSOCIATED ISOPRENYLATED PLANT PROTEIN 6"/>
    <property type="match status" value="1"/>
</dbReference>
<dbReference type="PROSITE" id="PS50846">
    <property type="entry name" value="HMA_2"/>
    <property type="match status" value="2"/>
</dbReference>
<dbReference type="PANTHER" id="PTHR46413">
    <property type="entry name" value="HEAVY METAL-ASSOCIATED ISOPRENYLATED PLANT PROTEIN 6"/>
    <property type="match status" value="1"/>
</dbReference>
<dbReference type="InterPro" id="IPR006121">
    <property type="entry name" value="HMA_dom"/>
</dbReference>
<organism evidence="3 4">
    <name type="scientific">Nepenthes gracilis</name>
    <name type="common">Slender pitcher plant</name>
    <dbReference type="NCBI Taxonomy" id="150966"/>
    <lineage>
        <taxon>Eukaryota</taxon>
        <taxon>Viridiplantae</taxon>
        <taxon>Streptophyta</taxon>
        <taxon>Embryophyta</taxon>
        <taxon>Tracheophyta</taxon>
        <taxon>Spermatophyta</taxon>
        <taxon>Magnoliopsida</taxon>
        <taxon>eudicotyledons</taxon>
        <taxon>Gunneridae</taxon>
        <taxon>Pentapetalae</taxon>
        <taxon>Caryophyllales</taxon>
        <taxon>Nepenthaceae</taxon>
        <taxon>Nepenthes</taxon>
    </lineage>
</organism>
<feature type="compositionally biased region" description="Basic and acidic residues" evidence="1">
    <location>
        <begin position="190"/>
        <end position="213"/>
    </location>
</feature>
<feature type="domain" description="HMA" evidence="2">
    <location>
        <begin position="124"/>
        <end position="188"/>
    </location>
</feature>
<protein>
    <recommendedName>
        <fullName evidence="2">HMA domain-containing protein</fullName>
    </recommendedName>
</protein>
<dbReference type="CDD" id="cd00371">
    <property type="entry name" value="HMA"/>
    <property type="match status" value="2"/>
</dbReference>
<name>A0AAD3RWC5_NEPGR</name>
<accession>A0AAD3RWC5</accession>
<dbReference type="Pfam" id="PF00403">
    <property type="entry name" value="HMA"/>
    <property type="match status" value="2"/>
</dbReference>